<evidence type="ECO:0000256" key="7">
    <source>
        <dbReference type="ARBA" id="ARBA00023269"/>
    </source>
</evidence>
<feature type="compositionally biased region" description="Basic and acidic residues" evidence="8">
    <location>
        <begin position="100"/>
        <end position="112"/>
    </location>
</feature>
<proteinExistence type="inferred from homology"/>
<dbReference type="InterPro" id="IPR007125">
    <property type="entry name" value="H2A/H2B/H3"/>
</dbReference>
<dbReference type="InterPro" id="IPR009072">
    <property type="entry name" value="Histone-fold"/>
</dbReference>
<keyword evidence="7" id="KW-0544">Nucleosome core</keyword>
<evidence type="ECO:0000256" key="4">
    <source>
        <dbReference type="ARBA" id="ARBA00022454"/>
    </source>
</evidence>
<comment type="subcellular location">
    <subcellularLocation>
        <location evidence="2">Chromosome</location>
    </subcellularLocation>
    <subcellularLocation>
        <location evidence="1">Nucleus</location>
    </subcellularLocation>
</comment>
<keyword evidence="6" id="KW-0539">Nucleus</keyword>
<dbReference type="AlphaFoldDB" id="A0A0M3J4B0"/>
<evidence type="ECO:0000256" key="6">
    <source>
        <dbReference type="ARBA" id="ARBA00023242"/>
    </source>
</evidence>
<organism evidence="10">
    <name type="scientific">Anisakis simplex</name>
    <name type="common">Herring worm</name>
    <dbReference type="NCBI Taxonomy" id="6269"/>
    <lineage>
        <taxon>Eukaryota</taxon>
        <taxon>Metazoa</taxon>
        <taxon>Ecdysozoa</taxon>
        <taxon>Nematoda</taxon>
        <taxon>Chromadorea</taxon>
        <taxon>Rhabditida</taxon>
        <taxon>Spirurina</taxon>
        <taxon>Ascaridomorpha</taxon>
        <taxon>Ascaridoidea</taxon>
        <taxon>Anisakidae</taxon>
        <taxon>Anisakis</taxon>
        <taxon>Anisakis simplex complex</taxon>
    </lineage>
</organism>
<evidence type="ECO:0000256" key="1">
    <source>
        <dbReference type="ARBA" id="ARBA00004123"/>
    </source>
</evidence>
<name>A0A0M3J4B0_ANISI</name>
<dbReference type="GO" id="GO:0046982">
    <property type="term" value="F:protein heterodimerization activity"/>
    <property type="evidence" value="ECO:0007669"/>
    <property type="project" value="InterPro"/>
</dbReference>
<dbReference type="Gene3D" id="1.10.20.10">
    <property type="entry name" value="Histone, subunit A"/>
    <property type="match status" value="1"/>
</dbReference>
<protein>
    <submittedName>
        <fullName evidence="10">Histone domain-containing protein</fullName>
    </submittedName>
</protein>
<dbReference type="InterPro" id="IPR000164">
    <property type="entry name" value="Histone_H3/CENP-A"/>
</dbReference>
<dbReference type="GO" id="GO:0005634">
    <property type="term" value="C:nucleus"/>
    <property type="evidence" value="ECO:0007669"/>
    <property type="project" value="UniProtKB-SubCell"/>
</dbReference>
<evidence type="ECO:0000313" key="10">
    <source>
        <dbReference type="WBParaSite" id="ASIM_0000237801-mRNA-1"/>
    </source>
</evidence>
<evidence type="ECO:0000259" key="9">
    <source>
        <dbReference type="Pfam" id="PF00125"/>
    </source>
</evidence>
<dbReference type="FunFam" id="1.10.20.10:FF:000088">
    <property type="entry name" value="Histone H3-like centromeric protein CSE4"/>
    <property type="match status" value="1"/>
</dbReference>
<sequence length="212" mass="24644">LDEFALVANLDELDGKNARQNDARQAFKFDDFRYELIFLPARAIFFPPNLPESFTGYFNFPDYCPRRVEPTPRIMLPSTHSVQSTGSTRGGGAPRFGQKSIEDRDRSRDTIKPKKRRYRPGKNALREIRKYQKSTELLIRRAPFARVVREITMKLDPRADYRYQVSAIACLQEASEAFLVKLFENANLCAIHARRVTIMPRDVQLVRRLTNF</sequence>
<accession>A0A0M3J4B0</accession>
<dbReference type="SMART" id="SM00428">
    <property type="entry name" value="H3"/>
    <property type="match status" value="1"/>
</dbReference>
<keyword evidence="4" id="KW-0158">Chromosome</keyword>
<evidence type="ECO:0000256" key="3">
    <source>
        <dbReference type="ARBA" id="ARBA00010343"/>
    </source>
</evidence>
<feature type="domain" description="Core Histone H2A/H2B/H3" evidence="9">
    <location>
        <begin position="120"/>
        <end position="209"/>
    </location>
</feature>
<evidence type="ECO:0000256" key="8">
    <source>
        <dbReference type="SAM" id="MobiDB-lite"/>
    </source>
</evidence>
<dbReference type="WBParaSite" id="ASIM_0000237801-mRNA-1">
    <property type="protein sequence ID" value="ASIM_0000237801-mRNA-1"/>
    <property type="gene ID" value="ASIM_0000237801"/>
</dbReference>
<dbReference type="GO" id="GO:0003677">
    <property type="term" value="F:DNA binding"/>
    <property type="evidence" value="ECO:0007669"/>
    <property type="project" value="UniProtKB-KW"/>
</dbReference>
<dbReference type="Pfam" id="PF00125">
    <property type="entry name" value="Histone"/>
    <property type="match status" value="1"/>
</dbReference>
<keyword evidence="5" id="KW-0238">DNA-binding</keyword>
<dbReference type="PANTHER" id="PTHR45810">
    <property type="entry name" value="HISTONE H3.2"/>
    <property type="match status" value="1"/>
</dbReference>
<feature type="compositionally biased region" description="Polar residues" evidence="8">
    <location>
        <begin position="78"/>
        <end position="87"/>
    </location>
</feature>
<dbReference type="SUPFAM" id="SSF47113">
    <property type="entry name" value="Histone-fold"/>
    <property type="match status" value="1"/>
</dbReference>
<comment type="similarity">
    <text evidence="3">Belongs to the histone H3 family.</text>
</comment>
<dbReference type="GO" id="GO:0030527">
    <property type="term" value="F:structural constituent of chromatin"/>
    <property type="evidence" value="ECO:0007669"/>
    <property type="project" value="InterPro"/>
</dbReference>
<dbReference type="PRINTS" id="PR00622">
    <property type="entry name" value="HISTONEH3"/>
</dbReference>
<dbReference type="GO" id="GO:0000786">
    <property type="term" value="C:nucleosome"/>
    <property type="evidence" value="ECO:0007669"/>
    <property type="project" value="UniProtKB-KW"/>
</dbReference>
<feature type="region of interest" description="Disordered" evidence="8">
    <location>
        <begin position="77"/>
        <end position="119"/>
    </location>
</feature>
<reference evidence="10" key="1">
    <citation type="submission" date="2017-02" db="UniProtKB">
        <authorList>
            <consortium name="WormBaseParasite"/>
        </authorList>
    </citation>
    <scope>IDENTIFICATION</scope>
</reference>
<dbReference type="CDD" id="cd22911">
    <property type="entry name" value="HFD_H3"/>
    <property type="match status" value="1"/>
</dbReference>
<evidence type="ECO:0000256" key="5">
    <source>
        <dbReference type="ARBA" id="ARBA00023125"/>
    </source>
</evidence>
<dbReference type="PANTHER" id="PTHR45810:SF17">
    <property type="entry name" value="HISTONE H3-LIKE CENTROMERIC PROTEIN A"/>
    <property type="match status" value="1"/>
</dbReference>
<evidence type="ECO:0000256" key="2">
    <source>
        <dbReference type="ARBA" id="ARBA00004286"/>
    </source>
</evidence>